<proteinExistence type="predicted"/>
<reference evidence="1 2" key="1">
    <citation type="submission" date="2019-05" db="EMBL/GenBank/DDBJ databases">
        <title>Another draft genome of Portunus trituberculatus and its Hox gene families provides insights of decapod evolution.</title>
        <authorList>
            <person name="Jeong J.-H."/>
            <person name="Song I."/>
            <person name="Kim S."/>
            <person name="Choi T."/>
            <person name="Kim D."/>
            <person name="Ryu S."/>
            <person name="Kim W."/>
        </authorList>
    </citation>
    <scope>NUCLEOTIDE SEQUENCE [LARGE SCALE GENOMIC DNA]</scope>
    <source>
        <tissue evidence="1">Muscle</tissue>
    </source>
</reference>
<sequence>MAASLAQFPAARSYRGVWACAAEPTIGCETFFRCSLSRAKGKASRWIAPNNPEVNDLEVEENLPVDDNILDHYFPPG</sequence>
<name>A0A5B7HTR6_PORTR</name>
<organism evidence="1 2">
    <name type="scientific">Portunus trituberculatus</name>
    <name type="common">Swimming crab</name>
    <name type="synonym">Neptunus trituberculatus</name>
    <dbReference type="NCBI Taxonomy" id="210409"/>
    <lineage>
        <taxon>Eukaryota</taxon>
        <taxon>Metazoa</taxon>
        <taxon>Ecdysozoa</taxon>
        <taxon>Arthropoda</taxon>
        <taxon>Crustacea</taxon>
        <taxon>Multicrustacea</taxon>
        <taxon>Malacostraca</taxon>
        <taxon>Eumalacostraca</taxon>
        <taxon>Eucarida</taxon>
        <taxon>Decapoda</taxon>
        <taxon>Pleocyemata</taxon>
        <taxon>Brachyura</taxon>
        <taxon>Eubrachyura</taxon>
        <taxon>Portunoidea</taxon>
        <taxon>Portunidae</taxon>
        <taxon>Portuninae</taxon>
        <taxon>Portunus</taxon>
    </lineage>
</organism>
<gene>
    <name evidence="1" type="ORF">E2C01_066949</name>
</gene>
<evidence type="ECO:0000313" key="1">
    <source>
        <dbReference type="EMBL" id="MPC72637.1"/>
    </source>
</evidence>
<evidence type="ECO:0000313" key="2">
    <source>
        <dbReference type="Proteomes" id="UP000324222"/>
    </source>
</evidence>
<dbReference type="EMBL" id="VSRR010035101">
    <property type="protein sequence ID" value="MPC72637.1"/>
    <property type="molecule type" value="Genomic_DNA"/>
</dbReference>
<keyword evidence="2" id="KW-1185">Reference proteome</keyword>
<comment type="caution">
    <text evidence="1">The sequence shown here is derived from an EMBL/GenBank/DDBJ whole genome shotgun (WGS) entry which is preliminary data.</text>
</comment>
<dbReference type="AlphaFoldDB" id="A0A5B7HTR6"/>
<protein>
    <submittedName>
        <fullName evidence="1">Uncharacterized protein</fullName>
    </submittedName>
</protein>
<accession>A0A5B7HTR6</accession>
<dbReference type="Proteomes" id="UP000324222">
    <property type="component" value="Unassembled WGS sequence"/>
</dbReference>